<sequence>MTTVPPVHNYENQIVFSNQSNNIKSNDIINFTIAPSGDDCYFDLYKSRITFKLKITGLNADTTKDQTLLVPVKKNTSGIVNNTKVTYTYFDGDTLKNLPLSADNENIGMIRGLLNAITDNKHNHVVNENIKELSYIYYDAIDDDINKTSNAAELACRPYNGQLFYNKLKFIQKKGSTEAYCTINVNFSDIFEGCSQERFINLTQMDAQIIPTNDDAFFYISNDKINIDGTDTAFAGVFFDTCKVWYHSYKTSADDVFDPEDTQLVKNQIMTKTFNIPANQKFVDNNVIVNFPIKMMFMLFTDENGDFSKLKDVKFSNLTLKIAGETARPINVDNSNTPEGIDHTFFEWMDYLCNSRSDEFDTLLTYKTWINQFKIFAFPISEWYPQKATNTLQFEINFENAPSKDKTTQMHLIMIRANNA</sequence>
<reference evidence="1" key="1">
    <citation type="journal article" date="2021" name="Proc. Natl. Acad. Sci. U.S.A.">
        <title>A Catalog of Tens of Thousands of Viruses from Human Metagenomes Reveals Hidden Associations with Chronic Diseases.</title>
        <authorList>
            <person name="Tisza M.J."/>
            <person name="Buck C.B."/>
        </authorList>
    </citation>
    <scope>NUCLEOTIDE SEQUENCE</scope>
    <source>
        <strain evidence="1">CtWXX4</strain>
    </source>
</reference>
<dbReference type="EMBL" id="BK059146">
    <property type="protein sequence ID" value="DAD57294.1"/>
    <property type="molecule type" value="Genomic_DNA"/>
</dbReference>
<protein>
    <submittedName>
        <fullName evidence="1">Uncharacterized protein</fullName>
    </submittedName>
</protein>
<evidence type="ECO:0000313" key="1">
    <source>
        <dbReference type="EMBL" id="DAD57294.1"/>
    </source>
</evidence>
<proteinExistence type="predicted"/>
<organism evidence="1">
    <name type="scientific">MELD virus sp</name>
    <dbReference type="NCBI Taxonomy" id="2834287"/>
    <lineage>
        <taxon>Viruses</taxon>
    </lineage>
</organism>
<name>A0A8S5L5M3_9VIRU</name>
<accession>A0A8S5L5M3</accession>